<dbReference type="Proteomes" id="UP000198815">
    <property type="component" value="Unassembled WGS sequence"/>
</dbReference>
<organism evidence="1 2">
    <name type="scientific">Propionibacterium cyclohexanicum</name>
    <dbReference type="NCBI Taxonomy" id="64702"/>
    <lineage>
        <taxon>Bacteria</taxon>
        <taxon>Bacillati</taxon>
        <taxon>Actinomycetota</taxon>
        <taxon>Actinomycetes</taxon>
        <taxon>Propionibacteriales</taxon>
        <taxon>Propionibacteriaceae</taxon>
        <taxon>Propionibacterium</taxon>
    </lineage>
</organism>
<keyword evidence="2" id="KW-1185">Reference proteome</keyword>
<accession>A0A1H9U515</accession>
<protein>
    <submittedName>
        <fullName evidence="1">Uncharacterized protein</fullName>
    </submittedName>
</protein>
<gene>
    <name evidence="1" type="ORF">SAMN05443377_1405</name>
</gene>
<evidence type="ECO:0000313" key="2">
    <source>
        <dbReference type="Proteomes" id="UP000198815"/>
    </source>
</evidence>
<reference evidence="1 2" key="1">
    <citation type="submission" date="2016-10" db="EMBL/GenBank/DDBJ databases">
        <authorList>
            <person name="de Groot N.N."/>
        </authorList>
    </citation>
    <scope>NUCLEOTIDE SEQUENCE [LARGE SCALE GENOMIC DNA]</scope>
    <source>
        <strain evidence="1 2">DSM 16859</strain>
    </source>
</reference>
<sequence length="34" mass="3964">MKPGDFKGLRCDQMSSRLLNDITLALSLTRRRNR</sequence>
<proteinExistence type="predicted"/>
<dbReference type="EMBL" id="FOGZ01000040">
    <property type="protein sequence ID" value="SES04585.1"/>
    <property type="molecule type" value="Genomic_DNA"/>
</dbReference>
<name>A0A1H9U515_9ACTN</name>
<dbReference type="AlphaFoldDB" id="A0A1H9U515"/>
<evidence type="ECO:0000313" key="1">
    <source>
        <dbReference type="EMBL" id="SES04585.1"/>
    </source>
</evidence>